<dbReference type="InterPro" id="IPR026870">
    <property type="entry name" value="Zinc_ribbon_dom"/>
</dbReference>
<dbReference type="Gene3D" id="3.60.40.10">
    <property type="entry name" value="PPM-type phosphatase domain"/>
    <property type="match status" value="1"/>
</dbReference>
<evidence type="ECO:0000259" key="2">
    <source>
        <dbReference type="PROSITE" id="PS51746"/>
    </source>
</evidence>
<dbReference type="GO" id="GO:0004722">
    <property type="term" value="F:protein serine/threonine phosphatase activity"/>
    <property type="evidence" value="ECO:0007669"/>
    <property type="project" value="InterPro"/>
</dbReference>
<dbReference type="InterPro" id="IPR036457">
    <property type="entry name" value="PPM-type-like_dom_sf"/>
</dbReference>
<reference evidence="4" key="1">
    <citation type="submission" date="2018-12" db="EMBL/GenBank/DDBJ databases">
        <title>Tengunoibacter tsumagoiensis gen. nov., sp. nov., Dictyobacter kobayashii sp. nov., D. alpinus sp. nov., and D. joshuensis sp. nov. and description of Dictyobacteraceae fam. nov. within the order Ktedonobacterales isolated from Tengu-no-mugimeshi.</title>
        <authorList>
            <person name="Wang C.M."/>
            <person name="Zheng Y."/>
            <person name="Sakai Y."/>
            <person name="Toyoda A."/>
            <person name="Minakuchi Y."/>
            <person name="Abe K."/>
            <person name="Yokota A."/>
            <person name="Yabe S."/>
        </authorList>
    </citation>
    <scope>NUCLEOTIDE SEQUENCE [LARGE SCALE GENOMIC DNA]</scope>
    <source>
        <strain evidence="4">Uno11</strain>
    </source>
</reference>
<dbReference type="Proteomes" id="UP000287188">
    <property type="component" value="Unassembled WGS sequence"/>
</dbReference>
<evidence type="ECO:0000313" key="3">
    <source>
        <dbReference type="EMBL" id="GCE19143.1"/>
    </source>
</evidence>
<protein>
    <recommendedName>
        <fullName evidence="2">PPM-type phosphatase domain-containing protein</fullName>
    </recommendedName>
</protein>
<comment type="caution">
    <text evidence="3">The sequence shown here is derived from an EMBL/GenBank/DDBJ whole genome shotgun (WGS) entry which is preliminary data.</text>
</comment>
<dbReference type="EMBL" id="BIFS01000001">
    <property type="protein sequence ID" value="GCE19143.1"/>
    <property type="molecule type" value="Genomic_DNA"/>
</dbReference>
<dbReference type="PROSITE" id="PS51746">
    <property type="entry name" value="PPM_2"/>
    <property type="match status" value="1"/>
</dbReference>
<feature type="region of interest" description="Disordered" evidence="1">
    <location>
        <begin position="229"/>
        <end position="295"/>
    </location>
</feature>
<dbReference type="AlphaFoldDB" id="A0A402AJ97"/>
<organism evidence="3 4">
    <name type="scientific">Dictyobacter kobayashii</name>
    <dbReference type="NCBI Taxonomy" id="2014872"/>
    <lineage>
        <taxon>Bacteria</taxon>
        <taxon>Bacillati</taxon>
        <taxon>Chloroflexota</taxon>
        <taxon>Ktedonobacteria</taxon>
        <taxon>Ktedonobacterales</taxon>
        <taxon>Dictyobacteraceae</taxon>
        <taxon>Dictyobacter</taxon>
    </lineage>
</organism>
<feature type="compositionally biased region" description="Polar residues" evidence="1">
    <location>
        <begin position="271"/>
        <end position="281"/>
    </location>
</feature>
<evidence type="ECO:0000313" key="4">
    <source>
        <dbReference type="Proteomes" id="UP000287188"/>
    </source>
</evidence>
<dbReference type="SUPFAM" id="SSF81606">
    <property type="entry name" value="PP2C-like"/>
    <property type="match status" value="1"/>
</dbReference>
<keyword evidence="4" id="KW-1185">Reference proteome</keyword>
<feature type="region of interest" description="Disordered" evidence="1">
    <location>
        <begin position="31"/>
        <end position="217"/>
    </location>
</feature>
<dbReference type="PANTHER" id="PTHR47992">
    <property type="entry name" value="PROTEIN PHOSPHATASE"/>
    <property type="match status" value="1"/>
</dbReference>
<accession>A0A402AJ97</accession>
<dbReference type="InterPro" id="IPR001932">
    <property type="entry name" value="PPM-type_phosphatase-like_dom"/>
</dbReference>
<feature type="domain" description="PPM-type phosphatase" evidence="2">
    <location>
        <begin position="413"/>
        <end position="674"/>
    </location>
</feature>
<dbReference type="OrthoDB" id="152713at2"/>
<name>A0A402AJ97_9CHLR</name>
<evidence type="ECO:0000256" key="1">
    <source>
        <dbReference type="SAM" id="MobiDB-lite"/>
    </source>
</evidence>
<gene>
    <name evidence="3" type="ORF">KDK_29430</name>
</gene>
<dbReference type="SMART" id="SM00331">
    <property type="entry name" value="PP2C_SIG"/>
    <property type="match status" value="1"/>
</dbReference>
<proteinExistence type="predicted"/>
<dbReference type="InterPro" id="IPR015655">
    <property type="entry name" value="PP2C"/>
</dbReference>
<feature type="compositionally biased region" description="Polar residues" evidence="1">
    <location>
        <begin position="229"/>
        <end position="246"/>
    </location>
</feature>
<dbReference type="CDD" id="cd00143">
    <property type="entry name" value="PP2Cc"/>
    <property type="match status" value="1"/>
</dbReference>
<feature type="compositionally biased region" description="Low complexity" evidence="1">
    <location>
        <begin position="41"/>
        <end position="50"/>
    </location>
</feature>
<dbReference type="RefSeq" id="WP_126550955.1">
    <property type="nucleotide sequence ID" value="NZ_BIFS01000001.1"/>
</dbReference>
<dbReference type="SMART" id="SM00332">
    <property type="entry name" value="PP2Cc"/>
    <property type="match status" value="1"/>
</dbReference>
<feature type="compositionally biased region" description="Polar residues" evidence="1">
    <location>
        <begin position="107"/>
        <end position="118"/>
    </location>
</feature>
<dbReference type="Pfam" id="PF13240">
    <property type="entry name" value="Zn_Ribbon_1"/>
    <property type="match status" value="1"/>
</dbReference>
<feature type="compositionally biased region" description="Polar residues" evidence="1">
    <location>
        <begin position="196"/>
        <end position="207"/>
    </location>
</feature>
<feature type="compositionally biased region" description="Basic and acidic residues" evidence="1">
    <location>
        <begin position="126"/>
        <end position="135"/>
    </location>
</feature>
<dbReference type="Pfam" id="PF13672">
    <property type="entry name" value="PP2C_2"/>
    <property type="match status" value="1"/>
</dbReference>
<sequence>MLCPLCHTQNRDNAKFCKGCGQPLAVEVVAGAQPEAEEQQETANQAQMQETPPPSSHAEEAARVESSPAQDEANATAAPSSETPPSEHGETSNGQGEAEADREDVSQAPTQILTQQQMLAFHARRWQQDVERERQSGTTYDDIADAPTILITPGSTHEQEANPTAAGTPPDIADMPTTIYQHATPASEDPAPVHEQVTQVPSAASESNRTEPVASIPEKAEVRQQATLNNQNNEQADNVEVSTPQEEASAVPAKEDNLEPTMNEGELEPTADQQPQSNATENEAEAPVAGSSESLPLLEVGNTIGGRYEVTQVLNAAENENTYIVTDRQGYQHCWNCGSEQNSEGDEFCIDCGAELLNATYILHEYPLSSQQGGEAQVLQGVIMNTFVDEGATYVVEQPQASQSAFPNGVHLIAACDSDAGTVRRSEANEDSTMTLAFERVHESIASPVGLFVVADGMGGHANGQGASRMTIGLIAERVTRELLLAPLQTEKAGEEVAKTDDETYKELLRGAIEDANTTLCQTNQKDKSDMGSTLTGFMIVGDHAYIFNVGDSRTYMLRDEKLYQLTNDHSLVGQLVAGGLIEPDEVYTHPQRNQIFRSIGDKQNVQVDLFTQQVHPGDILLSCSDGLWEMIRDPQIAEILNQAPDPQAACAQLIETANANGGEDNVSAVVVFIR</sequence>